<comment type="caution">
    <text evidence="2">The sequence shown here is derived from an EMBL/GenBank/DDBJ whole genome shotgun (WGS) entry which is preliminary data.</text>
</comment>
<evidence type="ECO:0000313" key="2">
    <source>
        <dbReference type="EMBL" id="CAF1228220.1"/>
    </source>
</evidence>
<dbReference type="AlphaFoldDB" id="A0A814YBQ7"/>
<dbReference type="OrthoDB" id="10103788at2759"/>
<dbReference type="EMBL" id="CAJNOJ010000164">
    <property type="protein sequence ID" value="CAF1228220.1"/>
    <property type="molecule type" value="Genomic_DNA"/>
</dbReference>
<protein>
    <submittedName>
        <fullName evidence="2">Uncharacterized protein</fullName>
    </submittedName>
</protein>
<feature type="chain" id="PRO_5032307859" evidence="1">
    <location>
        <begin position="22"/>
        <end position="214"/>
    </location>
</feature>
<name>A0A814YBQ7_ADIRI</name>
<keyword evidence="1" id="KW-0732">Signal</keyword>
<gene>
    <name evidence="2" type="ORF">EDS130_LOCUS26788</name>
</gene>
<dbReference type="Proteomes" id="UP000663852">
    <property type="component" value="Unassembled WGS sequence"/>
</dbReference>
<evidence type="ECO:0000256" key="1">
    <source>
        <dbReference type="SAM" id="SignalP"/>
    </source>
</evidence>
<proteinExistence type="predicted"/>
<accession>A0A814YBQ7</accession>
<reference evidence="2" key="1">
    <citation type="submission" date="2021-02" db="EMBL/GenBank/DDBJ databases">
        <authorList>
            <person name="Nowell W R."/>
        </authorList>
    </citation>
    <scope>NUCLEOTIDE SEQUENCE</scope>
</reference>
<evidence type="ECO:0000313" key="3">
    <source>
        <dbReference type="Proteomes" id="UP000663852"/>
    </source>
</evidence>
<sequence>MNNSAGSLYFLLLPIIDRASTVVFPSDTTNELIKTNSSSIMSTVSRTSTRSTATANLSYNAVVPLSGQTWDCVNASRSTTNKGTTNGFYIKKNVTLNVPNGKNVTAYLESNATLIISNAEDVFVYVQTDGYVEISNGKDITAYLESNACLTIYNGQNIQAYLKSNATISVINCDDINIYYENNTNRTITSSSTRSETFYSSLVFIYSNISMSAC</sequence>
<organism evidence="2 3">
    <name type="scientific">Adineta ricciae</name>
    <name type="common">Rotifer</name>
    <dbReference type="NCBI Taxonomy" id="249248"/>
    <lineage>
        <taxon>Eukaryota</taxon>
        <taxon>Metazoa</taxon>
        <taxon>Spiralia</taxon>
        <taxon>Gnathifera</taxon>
        <taxon>Rotifera</taxon>
        <taxon>Eurotatoria</taxon>
        <taxon>Bdelloidea</taxon>
        <taxon>Adinetida</taxon>
        <taxon>Adinetidae</taxon>
        <taxon>Adineta</taxon>
    </lineage>
</organism>
<feature type="signal peptide" evidence="1">
    <location>
        <begin position="1"/>
        <end position="21"/>
    </location>
</feature>